<evidence type="ECO:0000256" key="1">
    <source>
        <dbReference type="ARBA" id="ARBA00004167"/>
    </source>
</evidence>
<dbReference type="PANTHER" id="PTHR24270">
    <property type="entry name" value="LOW-DENSITY LIPOPROTEIN RECEPTOR-RELATED"/>
    <property type="match status" value="1"/>
</dbReference>
<dbReference type="PROSITE" id="PS50026">
    <property type="entry name" value="EGF_3"/>
    <property type="match status" value="2"/>
</dbReference>
<feature type="disulfide bond" evidence="9">
    <location>
        <begin position="121"/>
        <end position="133"/>
    </location>
</feature>
<dbReference type="SUPFAM" id="SSF57424">
    <property type="entry name" value="LDL receptor-like module"/>
    <property type="match status" value="2"/>
</dbReference>
<comment type="caution">
    <text evidence="11">The sequence shown here is derived from an EMBL/GenBank/DDBJ whole genome shotgun (WGS) entry which is preliminary data.</text>
</comment>
<dbReference type="PROSITE" id="PS00022">
    <property type="entry name" value="EGF_1"/>
    <property type="match status" value="3"/>
</dbReference>
<evidence type="ECO:0000259" key="10">
    <source>
        <dbReference type="PROSITE" id="PS50026"/>
    </source>
</evidence>
<keyword evidence="5" id="KW-1133">Transmembrane helix</keyword>
<dbReference type="Gene3D" id="2.10.25.10">
    <property type="entry name" value="Laminin"/>
    <property type="match status" value="2"/>
</dbReference>
<dbReference type="SUPFAM" id="SSF57196">
    <property type="entry name" value="EGF/Laminin"/>
    <property type="match status" value="1"/>
</dbReference>
<dbReference type="SMART" id="SM00181">
    <property type="entry name" value="EGF"/>
    <property type="match status" value="3"/>
</dbReference>
<gene>
    <name evidence="11" type="ORF">JYZ213_LOCUS7619</name>
    <name evidence="12" type="ORF">OXD698_LOCUS28912</name>
</gene>
<dbReference type="InterPro" id="IPR023415">
    <property type="entry name" value="LDLR_class-A_CS"/>
</dbReference>
<dbReference type="AlphaFoldDB" id="A0A813VVT4"/>
<evidence type="ECO:0000256" key="7">
    <source>
        <dbReference type="ARBA" id="ARBA00023157"/>
    </source>
</evidence>
<keyword evidence="4" id="KW-0677">Repeat</keyword>
<feature type="disulfide bond" evidence="9">
    <location>
        <begin position="79"/>
        <end position="91"/>
    </location>
</feature>
<evidence type="ECO:0000313" key="12">
    <source>
        <dbReference type="EMBL" id="CAF3990440.1"/>
    </source>
</evidence>
<dbReference type="PROSITE" id="PS50068">
    <property type="entry name" value="LDLRA_2"/>
    <property type="match status" value="3"/>
</dbReference>
<dbReference type="InterPro" id="IPR000742">
    <property type="entry name" value="EGF"/>
</dbReference>
<dbReference type="Proteomes" id="UP000663845">
    <property type="component" value="Unassembled WGS sequence"/>
</dbReference>
<evidence type="ECO:0000256" key="9">
    <source>
        <dbReference type="PROSITE-ProRule" id="PRU00124"/>
    </source>
</evidence>
<sequence length="1123" mass="130204">MLLSWSTSIDLAERYQIFLNNCSKSSSEEEILFHNCTLSWFGPFCRFAFDYEPDLEFEHLVWNNLLYKDIRPSHSEVTCYEHLHCQTKVSCLDWREICDGKDDCLDGSDEDNCWQLEVNECMDNDYRCHNGQCIPVEFLRDGLLNPDCLDRTDEGRDTYSFVDCIFSVAFHCEEHKCRLGENDFPCGDGQCSNALYGCSNGRIGLLSNDFCSNATACFMKLYDVVNAEWCKNFCLALSCIKDNCPALYEVHFIPLLFGHVRFLYSNKNVIPGRFSLPDYVCYNKTLCIDFLPPTVFFNNLTCRHFNDSSLADTNLYKDLDVLVAHVKDQFRKCLIATDHIYYCNYSTMYQCENSSKCISKQRLLDGIRDCPFDDDENFSQSCSLPDIHQRFNCSSDGDEKCFALLVTYDRKENCKYGEDEISVSKQLTQKHISFQTICDGRTEILPVLIDGRNETDETQCHYWPCNNTYSRCDRFWLCKDGADEINCPYSSCSGLHHECVFPNDTSRVSCLPINRANNSVTDCLGATDERKGYQISSTQGAVRYYFYCWNDTKYIDVNALCNKIPDCPFNDDEIFCKKFGSLSRPLCYTITSSEFAVEKFLCDFGNSILLKTKTSTFFKLYNFPNYPFQITTKPIPPAPPILVKARLMQNNAIINVGSFNRWFCNRGIPIRTRVNSTTSVLSCLCPSSYYGDRCQYQNQRVSLTIQIRVTSGWRSIYTFLITLIDHERNIQSYDQVEYSPVRDCRGKFNLYLLYTSRPKNSSMNYSVQIDAYNQSSMKYRASWIFPLQFLFLPVHRLSVLLRVPTSNMEPIRKCWPSCIHGKCFQYVNDKKSSFCHCDPGWSGSQCHKKHTCLCASDSMCISNSICLCPYGRFGHRCHLVQLSCRSELCMNGGQCVSIVVRSLFRSEIKLMCICPEEYVGDRCQFRLKRTQIDISFHHKLPIPSSLLIHFIAIHNYKEHNRTSIMKKIAFDQYILTVYTSVWFNIAFAQMFDNYYLIILQEEMITLAQISTEIIPSHRCQSLRELFSDSFANQHLLKRIKYYHIPCREQHNLVCFYDDVHFCLCTLDRHTNCFEFDHNMSYNCGGYNYCENEGHCFQDNPKCPTSLTCGCRQCYFGSRCQISS</sequence>
<dbReference type="SMART" id="SM00192">
    <property type="entry name" value="LDLa"/>
    <property type="match status" value="6"/>
</dbReference>
<dbReference type="EMBL" id="CAJOAZ010003180">
    <property type="protein sequence ID" value="CAF3990440.1"/>
    <property type="molecule type" value="Genomic_DNA"/>
</dbReference>
<dbReference type="GO" id="GO:0012505">
    <property type="term" value="C:endomembrane system"/>
    <property type="evidence" value="ECO:0007669"/>
    <property type="project" value="UniProtKB-SubCell"/>
</dbReference>
<feature type="domain" description="EGF-like" evidence="10">
    <location>
        <begin position="810"/>
        <end position="847"/>
    </location>
</feature>
<dbReference type="PRINTS" id="PR00261">
    <property type="entry name" value="LDLRECEPTOR"/>
</dbReference>
<feature type="disulfide bond" evidence="8">
    <location>
        <begin position="837"/>
        <end position="846"/>
    </location>
</feature>
<name>A0A813VVT4_9BILA</name>
<keyword evidence="3" id="KW-0812">Transmembrane</keyword>
<organism evidence="11 13">
    <name type="scientific">Adineta steineri</name>
    <dbReference type="NCBI Taxonomy" id="433720"/>
    <lineage>
        <taxon>Eukaryota</taxon>
        <taxon>Metazoa</taxon>
        <taxon>Spiralia</taxon>
        <taxon>Gnathifera</taxon>
        <taxon>Rotifera</taxon>
        <taxon>Eurotatoria</taxon>
        <taxon>Bdelloidea</taxon>
        <taxon>Adinetida</taxon>
        <taxon>Adinetidae</taxon>
        <taxon>Adineta</taxon>
    </lineage>
</organism>
<dbReference type="PROSITE" id="PS01186">
    <property type="entry name" value="EGF_2"/>
    <property type="match status" value="1"/>
</dbReference>
<feature type="disulfide bond" evidence="8">
    <location>
        <begin position="818"/>
        <end position="835"/>
    </location>
</feature>
<proteinExistence type="predicted"/>
<keyword evidence="7 8" id="KW-1015">Disulfide bond</keyword>
<dbReference type="Proteomes" id="UP000663844">
    <property type="component" value="Unassembled WGS sequence"/>
</dbReference>
<dbReference type="CDD" id="cd00112">
    <property type="entry name" value="LDLa"/>
    <property type="match status" value="2"/>
</dbReference>
<evidence type="ECO:0000256" key="3">
    <source>
        <dbReference type="ARBA" id="ARBA00022692"/>
    </source>
</evidence>
<feature type="disulfide bond" evidence="9">
    <location>
        <begin position="98"/>
        <end position="113"/>
    </location>
</feature>
<feature type="disulfide bond" evidence="8">
    <location>
        <begin position="914"/>
        <end position="923"/>
    </location>
</feature>
<dbReference type="Gene3D" id="4.10.400.10">
    <property type="entry name" value="Low-density Lipoprotein Receptor"/>
    <property type="match status" value="3"/>
</dbReference>
<dbReference type="InterPro" id="IPR036055">
    <property type="entry name" value="LDL_receptor-like_sf"/>
</dbReference>
<evidence type="ECO:0000313" key="11">
    <source>
        <dbReference type="EMBL" id="CAF0845758.1"/>
    </source>
</evidence>
<comment type="subcellular location">
    <subcellularLocation>
        <location evidence="2">Endomembrane system</location>
    </subcellularLocation>
    <subcellularLocation>
        <location evidence="1">Membrane</location>
        <topology evidence="1">Single-pass membrane protein</topology>
    </subcellularLocation>
</comment>
<evidence type="ECO:0000313" key="13">
    <source>
        <dbReference type="Proteomes" id="UP000663845"/>
    </source>
</evidence>
<keyword evidence="8" id="KW-0245">EGF-like domain</keyword>
<dbReference type="InterPro" id="IPR050685">
    <property type="entry name" value="LDLR"/>
</dbReference>
<evidence type="ECO:0000256" key="5">
    <source>
        <dbReference type="ARBA" id="ARBA00022989"/>
    </source>
</evidence>
<reference evidence="11" key="1">
    <citation type="submission" date="2021-02" db="EMBL/GenBank/DDBJ databases">
        <authorList>
            <person name="Nowell W R."/>
        </authorList>
    </citation>
    <scope>NUCLEOTIDE SEQUENCE</scope>
</reference>
<comment type="caution">
    <text evidence="8">Lacks conserved residue(s) required for the propagation of feature annotation.</text>
</comment>
<accession>A0A813VVT4</accession>
<evidence type="ECO:0000256" key="8">
    <source>
        <dbReference type="PROSITE-ProRule" id="PRU00076"/>
    </source>
</evidence>
<evidence type="ECO:0000256" key="4">
    <source>
        <dbReference type="ARBA" id="ARBA00022737"/>
    </source>
</evidence>
<evidence type="ECO:0000256" key="6">
    <source>
        <dbReference type="ARBA" id="ARBA00023136"/>
    </source>
</evidence>
<dbReference type="InterPro" id="IPR002172">
    <property type="entry name" value="LDrepeatLR_classA_rpt"/>
</dbReference>
<dbReference type="EMBL" id="CAJNOG010000050">
    <property type="protein sequence ID" value="CAF0845758.1"/>
    <property type="molecule type" value="Genomic_DNA"/>
</dbReference>
<dbReference type="PROSITE" id="PS01209">
    <property type="entry name" value="LDLRA_1"/>
    <property type="match status" value="1"/>
</dbReference>
<evidence type="ECO:0000256" key="2">
    <source>
        <dbReference type="ARBA" id="ARBA00004308"/>
    </source>
</evidence>
<keyword evidence="6" id="KW-0472">Membrane</keyword>
<dbReference type="GO" id="GO:0005886">
    <property type="term" value="C:plasma membrane"/>
    <property type="evidence" value="ECO:0007669"/>
    <property type="project" value="TreeGrafter"/>
</dbReference>
<dbReference type="GO" id="GO:0016192">
    <property type="term" value="P:vesicle-mediated transport"/>
    <property type="evidence" value="ECO:0007669"/>
    <property type="project" value="UniProtKB-ARBA"/>
</dbReference>
<protein>
    <recommendedName>
        <fullName evidence="10">EGF-like domain-containing protein</fullName>
    </recommendedName>
</protein>
<feature type="domain" description="EGF-like" evidence="10">
    <location>
        <begin position="880"/>
        <end position="924"/>
    </location>
</feature>